<dbReference type="PANTHER" id="PTHR43229">
    <property type="entry name" value="NODULATION PROTEIN J"/>
    <property type="match status" value="1"/>
</dbReference>
<dbReference type="PIRSF" id="PIRSF006648">
    <property type="entry name" value="DrrB"/>
    <property type="match status" value="1"/>
</dbReference>
<dbReference type="Pfam" id="PF01061">
    <property type="entry name" value="ABC2_membrane"/>
    <property type="match status" value="1"/>
</dbReference>
<keyword evidence="3 5" id="KW-1133">Transmembrane helix</keyword>
<dbReference type="eggNOG" id="COG0842">
    <property type="taxonomic scope" value="Bacteria"/>
</dbReference>
<evidence type="ECO:0000256" key="3">
    <source>
        <dbReference type="ARBA" id="ARBA00022989"/>
    </source>
</evidence>
<feature type="transmembrane region" description="Helical" evidence="5">
    <location>
        <begin position="180"/>
        <end position="199"/>
    </location>
</feature>
<feature type="transmembrane region" description="Helical" evidence="5">
    <location>
        <begin position="148"/>
        <end position="168"/>
    </location>
</feature>
<comment type="similarity">
    <text evidence="5">Belongs to the ABC-2 integral membrane protein family.</text>
</comment>
<evidence type="ECO:0000256" key="5">
    <source>
        <dbReference type="RuleBase" id="RU361157"/>
    </source>
</evidence>
<evidence type="ECO:0000256" key="4">
    <source>
        <dbReference type="ARBA" id="ARBA00023136"/>
    </source>
</evidence>
<dbReference type="InterPro" id="IPR047817">
    <property type="entry name" value="ABC2_TM_bact-type"/>
</dbReference>
<dbReference type="GO" id="GO:0043190">
    <property type="term" value="C:ATP-binding cassette (ABC) transporter complex"/>
    <property type="evidence" value="ECO:0007669"/>
    <property type="project" value="InterPro"/>
</dbReference>
<keyword evidence="5" id="KW-1003">Cell membrane</keyword>
<sequence>MVNEALSLHAPFLYRIYSVWFRHVRVYSQNLLANAFPPFVEPIIFLIGIGLGLGRFVPDINGQPFVQYLAIGIIVTPAMFTAAYECTFGTFIRLKYEKIYDGMLAAPLTAHDLLIGEILWAGTKGFFFSLSVLVVVSIFGILNPFQVIIAPLVGFLTASMFATIAFIITSIVDNLEQFNFFFTGFMEPMFFLSGVVFPIEQLPSWLKPVAEVFPLTHPVRLLRTYSMGDMGLTQLWDLVYCVALIAAAGWFGMRRLRRQMVD</sequence>
<reference evidence="7 8" key="2">
    <citation type="journal article" date="2010" name="J. Bacteriol.">
        <title>Genome sequence of the polysaccharide-degrading, thermophilic anaerobe Spirochaeta thermophila DSM 6192.</title>
        <authorList>
            <person name="Angelov A."/>
            <person name="Liebl S."/>
            <person name="Ballschmiter M."/>
            <person name="Bomeke M."/>
            <person name="Lehmann R."/>
            <person name="Liesegang H."/>
            <person name="Daniel R."/>
            <person name="Liebl W."/>
        </authorList>
    </citation>
    <scope>NUCLEOTIDE SEQUENCE [LARGE SCALE GENOMIC DNA]</scope>
    <source>
        <strain evidence="8">ATCC 49972 / DSM 6192 / RI 19.B1</strain>
    </source>
</reference>
<dbReference type="PROSITE" id="PS51012">
    <property type="entry name" value="ABC_TM2"/>
    <property type="match status" value="1"/>
</dbReference>
<protein>
    <recommendedName>
        <fullName evidence="5">Transport permease protein</fullName>
    </recommendedName>
</protein>
<feature type="transmembrane region" description="Helical" evidence="5">
    <location>
        <begin position="113"/>
        <end position="142"/>
    </location>
</feature>
<organism evidence="7 8">
    <name type="scientific">Winmispira thermophila (strain ATCC 49972 / DSM 6192 / RI 19.B1)</name>
    <name type="common">Spirochaeta thermophila</name>
    <dbReference type="NCBI Taxonomy" id="665571"/>
    <lineage>
        <taxon>Bacteria</taxon>
        <taxon>Pseudomonadati</taxon>
        <taxon>Spirochaetota</taxon>
        <taxon>Spirochaetia</taxon>
        <taxon>Winmispirales</taxon>
        <taxon>Winmispiraceae</taxon>
        <taxon>Winmispira</taxon>
    </lineage>
</organism>
<dbReference type="InterPro" id="IPR000412">
    <property type="entry name" value="ABC_2_transport"/>
</dbReference>
<dbReference type="InterPro" id="IPR051784">
    <property type="entry name" value="Nod_factor_ABC_transporter"/>
</dbReference>
<dbReference type="InterPro" id="IPR013525">
    <property type="entry name" value="ABC2_TM"/>
</dbReference>
<reference key="1">
    <citation type="submission" date="2009-08" db="EMBL/GenBank/DDBJ databases">
        <title>The genome sequence of Spirochaeta thermophila DSM6192.</title>
        <authorList>
            <person name="Angelov A."/>
            <person name="Mientus M."/>
            <person name="Wittenberg S."/>
            <person name="Lehmann R."/>
            <person name="Liesegang H."/>
            <person name="Daniel R."/>
            <person name="Liebl W."/>
        </authorList>
    </citation>
    <scope>NUCLEOTIDE SEQUENCE</scope>
    <source>
        <strain>DSM 6192</strain>
    </source>
</reference>
<dbReference type="AlphaFoldDB" id="E0RQR3"/>
<evidence type="ECO:0000256" key="2">
    <source>
        <dbReference type="ARBA" id="ARBA00022692"/>
    </source>
</evidence>
<feature type="transmembrane region" description="Helical" evidence="5">
    <location>
        <begin position="65"/>
        <end position="92"/>
    </location>
</feature>
<evidence type="ECO:0000256" key="1">
    <source>
        <dbReference type="ARBA" id="ARBA00004141"/>
    </source>
</evidence>
<dbReference type="KEGG" id="sta:STHERM_c20340"/>
<dbReference type="PANTHER" id="PTHR43229:SF2">
    <property type="entry name" value="NODULATION PROTEIN J"/>
    <property type="match status" value="1"/>
</dbReference>
<feature type="domain" description="ABC transmembrane type-2" evidence="6">
    <location>
        <begin position="33"/>
        <end position="259"/>
    </location>
</feature>
<evidence type="ECO:0000259" key="6">
    <source>
        <dbReference type="PROSITE" id="PS51012"/>
    </source>
</evidence>
<accession>E0RQR3</accession>
<dbReference type="HOGENOM" id="CLU_039483_3_1_12"/>
<name>E0RQR3_WINT6</name>
<proteinExistence type="inferred from homology"/>
<dbReference type="Proteomes" id="UP000001296">
    <property type="component" value="Chromosome"/>
</dbReference>
<gene>
    <name evidence="7" type="ordered locus">STHERM_c20340</name>
</gene>
<evidence type="ECO:0000313" key="7">
    <source>
        <dbReference type="EMBL" id="ADN02969.1"/>
    </source>
</evidence>
<dbReference type="EMBL" id="CP001698">
    <property type="protein sequence ID" value="ADN02969.1"/>
    <property type="molecule type" value="Genomic_DNA"/>
</dbReference>
<feature type="transmembrane region" description="Helical" evidence="5">
    <location>
        <begin position="31"/>
        <end position="53"/>
    </location>
</feature>
<keyword evidence="2 5" id="KW-0812">Transmembrane</keyword>
<comment type="subcellular location">
    <subcellularLocation>
        <location evidence="5">Cell membrane</location>
        <topology evidence="5">Multi-pass membrane protein</topology>
    </subcellularLocation>
    <subcellularLocation>
        <location evidence="1">Membrane</location>
        <topology evidence="1">Multi-pass membrane protein</topology>
    </subcellularLocation>
</comment>
<dbReference type="GO" id="GO:0140359">
    <property type="term" value="F:ABC-type transporter activity"/>
    <property type="evidence" value="ECO:0007669"/>
    <property type="project" value="InterPro"/>
</dbReference>
<keyword evidence="5" id="KW-0813">Transport</keyword>
<feature type="transmembrane region" description="Helical" evidence="5">
    <location>
        <begin position="235"/>
        <end position="253"/>
    </location>
</feature>
<dbReference type="RefSeq" id="WP_013314808.1">
    <property type="nucleotide sequence ID" value="NC_014484.1"/>
</dbReference>
<dbReference type="PRINTS" id="PR00164">
    <property type="entry name" value="ABC2TRNSPORT"/>
</dbReference>
<keyword evidence="4 5" id="KW-0472">Membrane</keyword>
<evidence type="ECO:0000313" key="8">
    <source>
        <dbReference type="Proteomes" id="UP000001296"/>
    </source>
</evidence>
<dbReference type="PaxDb" id="665571-STHERM_c20340"/>